<dbReference type="PANTHER" id="PTHR36154:SF1">
    <property type="entry name" value="DNA-BINDING TRANSCRIPTIONAL ACTIVATOR ALPA"/>
    <property type="match status" value="1"/>
</dbReference>
<dbReference type="EMBL" id="SACT01000001">
    <property type="protein sequence ID" value="RVT53962.1"/>
    <property type="molecule type" value="Genomic_DNA"/>
</dbReference>
<dbReference type="Proteomes" id="UP000288178">
    <property type="component" value="Unassembled WGS sequence"/>
</dbReference>
<protein>
    <submittedName>
        <fullName evidence="1">AlpA family phage regulatory protein</fullName>
    </submittedName>
</protein>
<dbReference type="OrthoDB" id="8455288at2"/>
<dbReference type="PANTHER" id="PTHR36154">
    <property type="entry name" value="DNA-BINDING TRANSCRIPTIONAL ACTIVATOR ALPA"/>
    <property type="match status" value="1"/>
</dbReference>
<name>A0A3S2X3Q4_9BURK</name>
<organism evidence="1 2">
    <name type="scientific">Rubrivivax albus</name>
    <dbReference type="NCBI Taxonomy" id="2499835"/>
    <lineage>
        <taxon>Bacteria</taxon>
        <taxon>Pseudomonadati</taxon>
        <taxon>Pseudomonadota</taxon>
        <taxon>Betaproteobacteria</taxon>
        <taxon>Burkholderiales</taxon>
        <taxon>Sphaerotilaceae</taxon>
        <taxon>Rubrivivax</taxon>
    </lineage>
</organism>
<dbReference type="InterPro" id="IPR010260">
    <property type="entry name" value="AlpA"/>
</dbReference>
<evidence type="ECO:0000313" key="2">
    <source>
        <dbReference type="Proteomes" id="UP000288178"/>
    </source>
</evidence>
<dbReference type="InterPro" id="IPR052931">
    <property type="entry name" value="Prophage_regulatory_activator"/>
</dbReference>
<proteinExistence type="predicted"/>
<gene>
    <name evidence="1" type="ORF">ENE75_03540</name>
</gene>
<evidence type="ECO:0000313" key="1">
    <source>
        <dbReference type="EMBL" id="RVT53962.1"/>
    </source>
</evidence>
<comment type="caution">
    <text evidence="1">The sequence shown here is derived from an EMBL/GenBank/DDBJ whole genome shotgun (WGS) entry which is preliminary data.</text>
</comment>
<dbReference type="Gene3D" id="1.10.238.160">
    <property type="match status" value="1"/>
</dbReference>
<reference evidence="1 2" key="1">
    <citation type="submission" date="2019-01" db="EMBL/GenBank/DDBJ databases">
        <authorList>
            <person name="Chen W.-M."/>
        </authorList>
    </citation>
    <scope>NUCLEOTIDE SEQUENCE [LARGE SCALE GENOMIC DNA]</scope>
    <source>
        <strain evidence="1 2">ICH-3</strain>
    </source>
</reference>
<dbReference type="RefSeq" id="WP_128195659.1">
    <property type="nucleotide sequence ID" value="NZ_SACT01000001.1"/>
</dbReference>
<dbReference type="Pfam" id="PF05930">
    <property type="entry name" value="Phage_AlpA"/>
    <property type="match status" value="1"/>
</dbReference>
<accession>A0A3S2X3Q4</accession>
<dbReference type="AlphaFoldDB" id="A0A3S2X3Q4"/>
<sequence>MELLASAPAAPAATLLTLAQVERHTGLKKTKLYDLIVEGSFPRQVRIGSAARWVESEVSAWINARIADRDATPDPRSLLKASEIAPLLGVSVSTIEKDRKAASPRIPVVWVGPHARYDIAAVRAALAVAPRRGKSAVVAR</sequence>
<keyword evidence="2" id="KW-1185">Reference proteome</keyword>